<dbReference type="KEGG" id="rfo:REIFOR_02732"/>
<protein>
    <submittedName>
        <fullName evidence="7">Glycerol-3-phosphate ABC transporter, ATP-binding protein UgpC</fullName>
    </submittedName>
</protein>
<dbReference type="GO" id="GO:0016887">
    <property type="term" value="F:ATP hydrolysis activity"/>
    <property type="evidence" value="ECO:0007669"/>
    <property type="project" value="InterPro"/>
</dbReference>
<dbReference type="Proteomes" id="UP000229757">
    <property type="component" value="Chromosome"/>
</dbReference>
<dbReference type="Pfam" id="PF00005">
    <property type="entry name" value="ABC_tran"/>
    <property type="match status" value="1"/>
</dbReference>
<keyword evidence="8" id="KW-1185">Reference proteome</keyword>
<dbReference type="RefSeq" id="WP_100258079.1">
    <property type="nucleotide sequence ID" value="NZ_CP011797.1"/>
</dbReference>
<gene>
    <name evidence="7" type="primary">ugpC</name>
    <name evidence="7" type="ORF">REIFOR_02732</name>
</gene>
<evidence type="ECO:0000256" key="1">
    <source>
        <dbReference type="ARBA" id="ARBA00022448"/>
    </source>
</evidence>
<dbReference type="SUPFAM" id="SSF52540">
    <property type="entry name" value="P-loop containing nucleoside triphosphate hydrolases"/>
    <property type="match status" value="1"/>
</dbReference>
<dbReference type="CDD" id="cd03259">
    <property type="entry name" value="ABC_Carb_Solutes_like"/>
    <property type="match status" value="1"/>
</dbReference>
<dbReference type="InterPro" id="IPR008995">
    <property type="entry name" value="Mo/tungstate-bd_C_term_dom"/>
</dbReference>
<dbReference type="InterPro" id="IPR003439">
    <property type="entry name" value="ABC_transporter-like_ATP-bd"/>
</dbReference>
<dbReference type="InterPro" id="IPR012340">
    <property type="entry name" value="NA-bd_OB-fold"/>
</dbReference>
<dbReference type="Pfam" id="PF08402">
    <property type="entry name" value="TOBE_2"/>
    <property type="match status" value="1"/>
</dbReference>
<dbReference type="Gene3D" id="2.40.50.140">
    <property type="entry name" value="Nucleic acid-binding proteins"/>
    <property type="match status" value="1"/>
</dbReference>
<dbReference type="InterPro" id="IPR015853">
    <property type="entry name" value="ABC_transpr_FbpC"/>
</dbReference>
<dbReference type="OrthoDB" id="9802264at2"/>
<dbReference type="SUPFAM" id="SSF50331">
    <property type="entry name" value="MOP-like"/>
    <property type="match status" value="1"/>
</dbReference>
<dbReference type="Gene3D" id="3.40.50.300">
    <property type="entry name" value="P-loop containing nucleotide triphosphate hydrolases"/>
    <property type="match status" value="1"/>
</dbReference>
<keyword evidence="1" id="KW-0813">Transport</keyword>
<keyword evidence="2" id="KW-1003">Cell membrane</keyword>
<keyword evidence="5" id="KW-0472">Membrane</keyword>
<dbReference type="AlphaFoldDB" id="A0A2K8KY13"/>
<reference evidence="7 8" key="1">
    <citation type="journal article" date="2017" name="Environ. Microbiol.">
        <title>Genomic and physiological analyses of 'Reinekea forsetii' reveal a versatile opportunistic lifestyle during spring algae blooms.</title>
        <authorList>
            <person name="Avci B."/>
            <person name="Hahnke R.L."/>
            <person name="Chafee M."/>
            <person name="Fischer T."/>
            <person name="Gruber-Vodicka H."/>
            <person name="Tegetmeyer H.E."/>
            <person name="Harder J."/>
            <person name="Fuchs B.M."/>
            <person name="Amann R.I."/>
            <person name="Teeling H."/>
        </authorList>
    </citation>
    <scope>NUCLEOTIDE SEQUENCE [LARGE SCALE GENOMIC DNA]</scope>
    <source>
        <strain evidence="7 8">Hel1_31_D35</strain>
    </source>
</reference>
<dbReference type="InterPro" id="IPR003593">
    <property type="entry name" value="AAA+_ATPase"/>
</dbReference>
<dbReference type="InterPro" id="IPR013611">
    <property type="entry name" value="Transp-assoc_OB_typ2"/>
</dbReference>
<accession>A0A2K8KY13</accession>
<dbReference type="GO" id="GO:0005524">
    <property type="term" value="F:ATP binding"/>
    <property type="evidence" value="ECO:0007669"/>
    <property type="project" value="UniProtKB-KW"/>
</dbReference>
<keyword evidence="3" id="KW-0547">Nucleotide-binding</keyword>
<proteinExistence type="predicted"/>
<keyword evidence="4 7" id="KW-0067">ATP-binding</keyword>
<organism evidence="7 8">
    <name type="scientific">Reinekea forsetii</name>
    <dbReference type="NCBI Taxonomy" id="1336806"/>
    <lineage>
        <taxon>Bacteria</taxon>
        <taxon>Pseudomonadati</taxon>
        <taxon>Pseudomonadota</taxon>
        <taxon>Gammaproteobacteria</taxon>
        <taxon>Oceanospirillales</taxon>
        <taxon>Saccharospirillaceae</taxon>
        <taxon>Reinekea</taxon>
    </lineage>
</organism>
<dbReference type="SMART" id="SM00382">
    <property type="entry name" value="AAA"/>
    <property type="match status" value="1"/>
</dbReference>
<dbReference type="PANTHER" id="PTHR43875:SF14">
    <property type="entry name" value="ABC TRANSPORTER ATP-BINDING PROTEIN"/>
    <property type="match status" value="1"/>
</dbReference>
<dbReference type="EMBL" id="CP011797">
    <property type="protein sequence ID" value="ATX77854.1"/>
    <property type="molecule type" value="Genomic_DNA"/>
</dbReference>
<dbReference type="InterPro" id="IPR047641">
    <property type="entry name" value="ABC_transpr_MalK/UgpC-like"/>
</dbReference>
<evidence type="ECO:0000313" key="7">
    <source>
        <dbReference type="EMBL" id="ATX77854.1"/>
    </source>
</evidence>
<evidence type="ECO:0000259" key="6">
    <source>
        <dbReference type="PROSITE" id="PS50893"/>
    </source>
</evidence>
<evidence type="ECO:0000256" key="4">
    <source>
        <dbReference type="ARBA" id="ARBA00022840"/>
    </source>
</evidence>
<name>A0A2K8KY13_9GAMM</name>
<dbReference type="PROSITE" id="PS50893">
    <property type="entry name" value="ABC_TRANSPORTER_2"/>
    <property type="match status" value="1"/>
</dbReference>
<dbReference type="GO" id="GO:0055052">
    <property type="term" value="C:ATP-binding cassette (ABC) transporter complex, substrate-binding subunit-containing"/>
    <property type="evidence" value="ECO:0007669"/>
    <property type="project" value="TreeGrafter"/>
</dbReference>
<dbReference type="InterPro" id="IPR027417">
    <property type="entry name" value="P-loop_NTPase"/>
</dbReference>
<evidence type="ECO:0000256" key="3">
    <source>
        <dbReference type="ARBA" id="ARBA00022741"/>
    </source>
</evidence>
<dbReference type="PANTHER" id="PTHR43875">
    <property type="entry name" value="MALTODEXTRIN IMPORT ATP-BINDING PROTEIN MSMX"/>
    <property type="match status" value="1"/>
</dbReference>
<sequence length="361" mass="39215">MAEIILENLGHSYLSDPSGDNDYALKPVNLTWQDGKTYALLGPSGCGKTTMLNIISGLVPPSHGRLLFDGQDVTQMATSARNIAQVFQFPVIYSTKTVRQNLAFPLECRDVAPGRIKERVAEVSALLDLDYALDMPARRLSADQKQLISLGRGLVREDVSAILLDEPLTVIDPQMKFMLRRKLREINRKTGVTMILVTHDQSEAMSFADEIVVMKDGRVQQSGTPAELFSRPQNEFVGYFIGSPPMNMITLNARKDALGTDALSLTKALPSDPNAGLHQLGIRPEHIALVSATDQNMGTGTIKKIEHLGVDGIVTLELSAGVVIKAKTRKHTGMQVGNAMGINVRAEDALLYVEGALAAAQ</sequence>
<evidence type="ECO:0000313" key="8">
    <source>
        <dbReference type="Proteomes" id="UP000229757"/>
    </source>
</evidence>
<dbReference type="GO" id="GO:0015408">
    <property type="term" value="F:ABC-type ferric iron transporter activity"/>
    <property type="evidence" value="ECO:0007669"/>
    <property type="project" value="InterPro"/>
</dbReference>
<evidence type="ECO:0000256" key="5">
    <source>
        <dbReference type="ARBA" id="ARBA00023136"/>
    </source>
</evidence>
<feature type="domain" description="ABC transporter" evidence="6">
    <location>
        <begin position="4"/>
        <end position="241"/>
    </location>
</feature>
<evidence type="ECO:0000256" key="2">
    <source>
        <dbReference type="ARBA" id="ARBA00022475"/>
    </source>
</evidence>